<evidence type="ECO:0000256" key="2">
    <source>
        <dbReference type="ARBA" id="ARBA00022692"/>
    </source>
</evidence>
<evidence type="ECO:0000313" key="6">
    <source>
        <dbReference type="EMBL" id="MBM6774833.1"/>
    </source>
</evidence>
<dbReference type="Proteomes" id="UP000712527">
    <property type="component" value="Unassembled WGS sequence"/>
</dbReference>
<keyword evidence="2 5" id="KW-0812">Transmembrane</keyword>
<gene>
    <name evidence="6" type="ORF">H9X80_04660</name>
</gene>
<keyword evidence="7" id="KW-1185">Reference proteome</keyword>
<feature type="transmembrane region" description="Helical" evidence="5">
    <location>
        <begin position="19"/>
        <end position="35"/>
    </location>
</feature>
<dbReference type="Pfam" id="PF02361">
    <property type="entry name" value="CbiQ"/>
    <property type="match status" value="1"/>
</dbReference>
<accession>A0ABS2F2N5</accession>
<reference evidence="6 7" key="1">
    <citation type="journal article" date="2021" name="Sci. Rep.">
        <title>The distribution of antibiotic resistance genes in chicken gut microbiota commensals.</title>
        <authorList>
            <person name="Juricova H."/>
            <person name="Matiasovicova J."/>
            <person name="Kubasova T."/>
            <person name="Cejkova D."/>
            <person name="Rychlik I."/>
        </authorList>
    </citation>
    <scope>NUCLEOTIDE SEQUENCE [LARGE SCALE GENOMIC DNA]</scope>
    <source>
        <strain evidence="6 7">An794</strain>
    </source>
</reference>
<comment type="caution">
    <text evidence="6">The sequence shown here is derived from an EMBL/GenBank/DDBJ whole genome shotgun (WGS) entry which is preliminary data.</text>
</comment>
<feature type="transmembrane region" description="Helical" evidence="5">
    <location>
        <begin position="41"/>
        <end position="59"/>
    </location>
</feature>
<organism evidence="6 7">
    <name type="scientific">Olsenella profusa</name>
    <dbReference type="NCBI Taxonomy" id="138595"/>
    <lineage>
        <taxon>Bacteria</taxon>
        <taxon>Bacillati</taxon>
        <taxon>Actinomycetota</taxon>
        <taxon>Coriobacteriia</taxon>
        <taxon>Coriobacteriales</taxon>
        <taxon>Atopobiaceae</taxon>
        <taxon>Olsenella</taxon>
    </lineage>
</organism>
<keyword evidence="3 5" id="KW-1133">Transmembrane helix</keyword>
<evidence type="ECO:0000313" key="7">
    <source>
        <dbReference type="Proteomes" id="UP000712527"/>
    </source>
</evidence>
<evidence type="ECO:0000256" key="1">
    <source>
        <dbReference type="ARBA" id="ARBA00004141"/>
    </source>
</evidence>
<feature type="transmembrane region" description="Helical" evidence="5">
    <location>
        <begin position="71"/>
        <end position="91"/>
    </location>
</feature>
<dbReference type="EMBL" id="JACSNQ010000007">
    <property type="protein sequence ID" value="MBM6774833.1"/>
    <property type="molecule type" value="Genomic_DNA"/>
</dbReference>
<dbReference type="InterPro" id="IPR003339">
    <property type="entry name" value="ABC/ECF_trnsptr_transmembrane"/>
</dbReference>
<dbReference type="PANTHER" id="PTHR33514">
    <property type="entry name" value="PROTEIN ABCI12, CHLOROPLASTIC"/>
    <property type="match status" value="1"/>
</dbReference>
<evidence type="ECO:0000256" key="5">
    <source>
        <dbReference type="SAM" id="Phobius"/>
    </source>
</evidence>
<dbReference type="PANTHER" id="PTHR33514:SF13">
    <property type="entry name" value="PROTEIN ABCI12, CHLOROPLASTIC"/>
    <property type="match status" value="1"/>
</dbReference>
<evidence type="ECO:0000256" key="4">
    <source>
        <dbReference type="ARBA" id="ARBA00023136"/>
    </source>
</evidence>
<evidence type="ECO:0000256" key="3">
    <source>
        <dbReference type="ARBA" id="ARBA00022989"/>
    </source>
</evidence>
<dbReference type="CDD" id="cd16914">
    <property type="entry name" value="EcfT"/>
    <property type="match status" value="1"/>
</dbReference>
<keyword evidence="4 5" id="KW-0472">Membrane</keyword>
<protein>
    <submittedName>
        <fullName evidence="6">Energy-coupling factor transporter transmembrane protein EcfT</fullName>
    </submittedName>
</protein>
<feature type="transmembrane region" description="Helical" evidence="5">
    <location>
        <begin position="111"/>
        <end position="131"/>
    </location>
</feature>
<comment type="subcellular location">
    <subcellularLocation>
        <location evidence="1">Membrane</location>
        <topology evidence="1">Multi-pass membrane protein</topology>
    </subcellularLocation>
</comment>
<sequence length="246" mass="25916">MRAASGYVWADSPLHRAPAAAKLVGLLACAVLVVVARGWALFAVCAGCAVLVALSRVGWRRACAPLWGMRWFLLLVLVMNALFAGGVPVGGAPASVAPVAIGPLAPSLAGAAQGLTVVVRVGAVGVLGALLTATTRPQQLVDGVRSLLAPLGRLGLTVEPVALAVGVTVQFVPTLLRESRQIIWAQRIRCGDVSSRSIMRRAVSYVRLLVPIFVSAFRRADELSVAMEARGYRLDDEPRAQEGRRP</sequence>
<dbReference type="RefSeq" id="WP_204793180.1">
    <property type="nucleotide sequence ID" value="NZ_JACSNQ010000007.1"/>
</dbReference>
<name>A0ABS2F2N5_9ACTN</name>
<proteinExistence type="predicted"/>